<dbReference type="EMBL" id="CAWUHC010000018">
    <property type="protein sequence ID" value="CAK7216817.1"/>
    <property type="molecule type" value="Genomic_DNA"/>
</dbReference>
<gene>
    <name evidence="8" type="ORF">SBRCBS47491_002956</name>
</gene>
<evidence type="ECO:0000256" key="4">
    <source>
        <dbReference type="ARBA" id="ARBA00023242"/>
    </source>
</evidence>
<proteinExistence type="inferred from homology"/>
<organism evidence="8 9">
    <name type="scientific">Sporothrix bragantina</name>
    <dbReference type="NCBI Taxonomy" id="671064"/>
    <lineage>
        <taxon>Eukaryota</taxon>
        <taxon>Fungi</taxon>
        <taxon>Dikarya</taxon>
        <taxon>Ascomycota</taxon>
        <taxon>Pezizomycotina</taxon>
        <taxon>Sordariomycetes</taxon>
        <taxon>Sordariomycetidae</taxon>
        <taxon>Ophiostomatales</taxon>
        <taxon>Ophiostomataceae</taxon>
        <taxon>Sporothrix</taxon>
    </lineage>
</organism>
<evidence type="ECO:0000256" key="2">
    <source>
        <dbReference type="ARBA" id="ARBA00022705"/>
    </source>
</evidence>
<feature type="region of interest" description="Disordered" evidence="7">
    <location>
        <begin position="1"/>
        <end position="27"/>
    </location>
</feature>
<evidence type="ECO:0000256" key="6">
    <source>
        <dbReference type="ARBA" id="ARBA00038447"/>
    </source>
</evidence>
<evidence type="ECO:0000256" key="5">
    <source>
        <dbReference type="ARBA" id="ARBA00023306"/>
    </source>
</evidence>
<comment type="similarity">
    <text evidence="6">Belongs to the CTF8 family.</text>
</comment>
<name>A0ABP0BB39_9PEZI</name>
<reference evidence="8 9" key="1">
    <citation type="submission" date="2024-01" db="EMBL/GenBank/DDBJ databases">
        <authorList>
            <person name="Allen C."/>
            <person name="Tagirdzhanova G."/>
        </authorList>
    </citation>
    <scope>NUCLEOTIDE SEQUENCE [LARGE SCALE GENOMIC DNA]</scope>
</reference>
<evidence type="ECO:0000313" key="9">
    <source>
        <dbReference type="Proteomes" id="UP001642406"/>
    </source>
</evidence>
<evidence type="ECO:0000256" key="1">
    <source>
        <dbReference type="ARBA" id="ARBA00004123"/>
    </source>
</evidence>
<evidence type="ECO:0000313" key="8">
    <source>
        <dbReference type="EMBL" id="CAK7216817.1"/>
    </source>
</evidence>
<dbReference type="Proteomes" id="UP001642406">
    <property type="component" value="Unassembled WGS sequence"/>
</dbReference>
<accession>A0ABP0BB39</accession>
<comment type="subcellular location">
    <subcellularLocation>
        <location evidence="1">Nucleus</location>
    </subcellularLocation>
</comment>
<evidence type="ECO:0008006" key="10">
    <source>
        <dbReference type="Google" id="ProtNLM"/>
    </source>
</evidence>
<keyword evidence="9" id="KW-1185">Reference proteome</keyword>
<sequence length="153" mass="16946">MDDETSTVTIHPRQEGAASTAPNPWPTLLQTPAGLALLELQGTINLPEAPLGNDDDDDNITDAAKPELTVPIGRLNFPDYDPIAGAESTGWMRRVHLYVGQHQRLTGEVKKLPRPLAVVRRKGTNETDLEVVEVIYYKLLFSQRPEPMTESSF</sequence>
<evidence type="ECO:0000256" key="7">
    <source>
        <dbReference type="SAM" id="MobiDB-lite"/>
    </source>
</evidence>
<dbReference type="Pfam" id="PF09696">
    <property type="entry name" value="Ctf8"/>
    <property type="match status" value="1"/>
</dbReference>
<keyword evidence="4" id="KW-0539">Nucleus</keyword>
<dbReference type="PANTHER" id="PTHR28605:SF1">
    <property type="entry name" value="CHROMOSOME TRANSMISSION FIDELITY FACTOR 8"/>
    <property type="match status" value="1"/>
</dbReference>
<keyword evidence="2" id="KW-0235">DNA replication</keyword>
<comment type="caution">
    <text evidence="8">The sequence shown here is derived from an EMBL/GenBank/DDBJ whole genome shotgun (WGS) entry which is preliminary data.</text>
</comment>
<dbReference type="InterPro" id="IPR018607">
    <property type="entry name" value="Ctf8"/>
</dbReference>
<dbReference type="PANTHER" id="PTHR28605">
    <property type="entry name" value="CTF8, CHROMOSOME TRANSMISSION FIDELITY FACTOR 8 HOMOLOG (S. CEREVISIAE)"/>
    <property type="match status" value="1"/>
</dbReference>
<protein>
    <recommendedName>
        <fullName evidence="10">Chromosome transmission fidelity protein 8</fullName>
    </recommendedName>
</protein>
<keyword evidence="3" id="KW-0238">DNA-binding</keyword>
<keyword evidence="5" id="KW-0131">Cell cycle</keyword>
<evidence type="ECO:0000256" key="3">
    <source>
        <dbReference type="ARBA" id="ARBA00023125"/>
    </source>
</evidence>